<dbReference type="Gene3D" id="3.40.50.150">
    <property type="entry name" value="Vaccinia Virus protein VP39"/>
    <property type="match status" value="1"/>
</dbReference>
<dbReference type="SUPFAM" id="SSF46785">
    <property type="entry name" value="Winged helix' DNA-binding domain"/>
    <property type="match status" value="1"/>
</dbReference>
<evidence type="ECO:0000256" key="3">
    <source>
        <dbReference type="ARBA" id="ARBA00022691"/>
    </source>
</evidence>
<keyword evidence="1 6" id="KW-0489">Methyltransferase</keyword>
<dbReference type="Pfam" id="PF00891">
    <property type="entry name" value="Methyltransf_2"/>
    <property type="match status" value="1"/>
</dbReference>
<dbReference type="InterPro" id="IPR029063">
    <property type="entry name" value="SAM-dependent_MTases_sf"/>
</dbReference>
<dbReference type="Proteomes" id="UP000236248">
    <property type="component" value="Chromosome NCAV"/>
</dbReference>
<dbReference type="InterPro" id="IPR016461">
    <property type="entry name" value="COMT-like"/>
</dbReference>
<protein>
    <submittedName>
        <fullName evidence="6">O-methyltransferase, family 2</fullName>
    </submittedName>
</protein>
<dbReference type="KEGG" id="ncv:NCAV_0281"/>
<keyword evidence="7" id="KW-1185">Reference proteome</keyword>
<evidence type="ECO:0000256" key="2">
    <source>
        <dbReference type="ARBA" id="ARBA00022679"/>
    </source>
</evidence>
<feature type="domain" description="O-methyltransferase dimerisation" evidence="5">
    <location>
        <begin position="9"/>
        <end position="81"/>
    </location>
</feature>
<dbReference type="EMBL" id="LT981265">
    <property type="protein sequence ID" value="SPC33478.1"/>
    <property type="molecule type" value="Genomic_DNA"/>
</dbReference>
<dbReference type="PANTHER" id="PTHR43712:SF2">
    <property type="entry name" value="O-METHYLTRANSFERASE CICE"/>
    <property type="match status" value="1"/>
</dbReference>
<dbReference type="InterPro" id="IPR036388">
    <property type="entry name" value="WH-like_DNA-bd_sf"/>
</dbReference>
<dbReference type="SUPFAM" id="SSF53335">
    <property type="entry name" value="S-adenosyl-L-methionine-dependent methyltransferases"/>
    <property type="match status" value="1"/>
</dbReference>
<dbReference type="InterPro" id="IPR036390">
    <property type="entry name" value="WH_DNA-bd_sf"/>
</dbReference>
<dbReference type="CDD" id="cd02440">
    <property type="entry name" value="AdoMet_MTases"/>
    <property type="match status" value="1"/>
</dbReference>
<keyword evidence="2 6" id="KW-0808">Transferase</keyword>
<dbReference type="Gene3D" id="1.10.10.10">
    <property type="entry name" value="Winged helix-like DNA-binding domain superfamily/Winged helix DNA-binding domain"/>
    <property type="match status" value="1"/>
</dbReference>
<evidence type="ECO:0000259" key="4">
    <source>
        <dbReference type="Pfam" id="PF00891"/>
    </source>
</evidence>
<evidence type="ECO:0000256" key="1">
    <source>
        <dbReference type="ARBA" id="ARBA00022603"/>
    </source>
</evidence>
<keyword evidence="3" id="KW-0949">S-adenosyl-L-methionine</keyword>
<dbReference type="AlphaFoldDB" id="A0A2K5AP96"/>
<dbReference type="GeneID" id="41594382"/>
<proteinExistence type="predicted"/>
<gene>
    <name evidence="6" type="ORF">NCAV_0281</name>
</gene>
<dbReference type="InterPro" id="IPR001077">
    <property type="entry name" value="COMT_C"/>
</dbReference>
<organism evidence="6 7">
    <name type="scientific">Candidatus Nitrosocaldus cavascurensis</name>
    <dbReference type="NCBI Taxonomy" id="2058097"/>
    <lineage>
        <taxon>Archaea</taxon>
        <taxon>Nitrososphaerota</taxon>
        <taxon>Nitrososphaeria</taxon>
        <taxon>Candidatus Nitrosocaldales</taxon>
        <taxon>Candidatus Nitrosocaldaceae</taxon>
        <taxon>Candidatus Nitrosocaldus</taxon>
    </lineage>
</organism>
<feature type="domain" description="O-methyltransferase C-terminal" evidence="4">
    <location>
        <begin position="107"/>
        <end position="317"/>
    </location>
</feature>
<dbReference type="PANTHER" id="PTHR43712">
    <property type="entry name" value="PUTATIVE (AFU_ORTHOLOGUE AFUA_4G14580)-RELATED"/>
    <property type="match status" value="1"/>
</dbReference>
<sequence>MSDYEKVVDTILGRWKSQILYAGVKLGIFESLDRTPKHYSEIARQLNLDASLLYRLLRALASLGFLNEEGDKKFTITSMGELVRKDHPETLRGVVLLEEGPEHYAIWKHLSDMIRDGRQDGFVREFGLRIFDYMSQNPAYRDAFNYAMDSYSARTTKMVLEALKGYDFTRIKSLCDIGGGHGHLICSILREHPHLQGIVLELESTINNKELLWAEKMGVADRCIYIAGDMFKEVPRSDVYVMKMILHDWNDEECVAILSNIHKASPLGGRILIAEHVVPGHETPHFSKLFDIHMMCALTGRERTEKEYAALLERAGLQYLQTHYPPSKTIGVVEGIKC</sequence>
<dbReference type="Pfam" id="PF08100">
    <property type="entry name" value="Dimerisation"/>
    <property type="match status" value="1"/>
</dbReference>
<name>A0A2K5AP96_9ARCH</name>
<evidence type="ECO:0000259" key="5">
    <source>
        <dbReference type="Pfam" id="PF08100"/>
    </source>
</evidence>
<dbReference type="InterPro" id="IPR012967">
    <property type="entry name" value="COMT_dimerisation"/>
</dbReference>
<evidence type="ECO:0000313" key="6">
    <source>
        <dbReference type="EMBL" id="SPC33478.1"/>
    </source>
</evidence>
<dbReference type="GO" id="GO:0032259">
    <property type="term" value="P:methylation"/>
    <property type="evidence" value="ECO:0007669"/>
    <property type="project" value="UniProtKB-KW"/>
</dbReference>
<dbReference type="GO" id="GO:0008171">
    <property type="term" value="F:O-methyltransferase activity"/>
    <property type="evidence" value="ECO:0007669"/>
    <property type="project" value="InterPro"/>
</dbReference>
<dbReference type="RefSeq" id="WP_197706670.1">
    <property type="nucleotide sequence ID" value="NZ_LT981265.1"/>
</dbReference>
<accession>A0A2K5AP96</accession>
<reference evidence="7" key="1">
    <citation type="submission" date="2018-01" db="EMBL/GenBank/DDBJ databases">
        <authorList>
            <person name="Kerou L M."/>
        </authorList>
    </citation>
    <scope>NUCLEOTIDE SEQUENCE [LARGE SCALE GENOMIC DNA]</scope>
    <source>
        <strain evidence="7">SCU2</strain>
    </source>
</reference>
<dbReference type="GO" id="GO:0046983">
    <property type="term" value="F:protein dimerization activity"/>
    <property type="evidence" value="ECO:0007669"/>
    <property type="project" value="InterPro"/>
</dbReference>
<dbReference type="PIRSF" id="PIRSF005739">
    <property type="entry name" value="O-mtase"/>
    <property type="match status" value="1"/>
</dbReference>
<evidence type="ECO:0000313" key="7">
    <source>
        <dbReference type="Proteomes" id="UP000236248"/>
    </source>
</evidence>
<dbReference type="PROSITE" id="PS51683">
    <property type="entry name" value="SAM_OMT_II"/>
    <property type="match status" value="1"/>
</dbReference>